<dbReference type="Proteomes" id="UP000483078">
    <property type="component" value="Unassembled WGS sequence"/>
</dbReference>
<dbReference type="InterPro" id="IPR044084">
    <property type="entry name" value="AvModA-like_subst-bd"/>
</dbReference>
<comment type="similarity">
    <text evidence="1">Belongs to the bacterial solute-binding protein ModA family.</text>
</comment>
<accession>A0A7C9L9J6</accession>
<dbReference type="GO" id="GO:0030973">
    <property type="term" value="F:molybdate ion binding"/>
    <property type="evidence" value="ECO:0007669"/>
    <property type="project" value="InterPro"/>
</dbReference>
<dbReference type="EMBL" id="VENJ01000002">
    <property type="protein sequence ID" value="MTJ03178.1"/>
    <property type="molecule type" value="Genomic_DNA"/>
</dbReference>
<dbReference type="Pfam" id="PF13531">
    <property type="entry name" value="SBP_bac_11"/>
    <property type="match status" value="1"/>
</dbReference>
<dbReference type="GO" id="GO:0046872">
    <property type="term" value="F:metal ion binding"/>
    <property type="evidence" value="ECO:0007669"/>
    <property type="project" value="UniProtKB-KW"/>
</dbReference>
<reference evidence="6 7" key="1">
    <citation type="submission" date="2019-06" db="EMBL/GenBank/DDBJ databases">
        <title>Enrichment of Autotrophic Halophilic Microorganisms from Red Sea Brine Pool Using Microbial Electrosynthesis System.</title>
        <authorList>
            <person name="Alqahtani M.F."/>
            <person name="Bajracharya S."/>
            <person name="Katuri K.P."/>
            <person name="Ali M."/>
            <person name="Saikaly P.E."/>
        </authorList>
    </citation>
    <scope>NUCLEOTIDE SEQUENCE [LARGE SCALE GENOMIC DNA]</scope>
    <source>
        <strain evidence="6">MES6</strain>
    </source>
</reference>
<comment type="caution">
    <text evidence="6">The sequence shown here is derived from an EMBL/GenBank/DDBJ whole genome shotgun (WGS) entry which is preliminary data.</text>
</comment>
<evidence type="ECO:0000313" key="6">
    <source>
        <dbReference type="EMBL" id="MTJ03178.1"/>
    </source>
</evidence>
<feature type="binding site" evidence="4">
    <location>
        <position position="181"/>
    </location>
    <ligand>
        <name>molybdate</name>
        <dbReference type="ChEBI" id="CHEBI:36264"/>
    </ligand>
</feature>
<feature type="chain" id="PRO_5028940107" evidence="5">
    <location>
        <begin position="34"/>
        <end position="268"/>
    </location>
</feature>
<evidence type="ECO:0000313" key="7">
    <source>
        <dbReference type="Proteomes" id="UP000483078"/>
    </source>
</evidence>
<dbReference type="Gene3D" id="3.40.190.10">
    <property type="entry name" value="Periplasmic binding protein-like II"/>
    <property type="match status" value="2"/>
</dbReference>
<dbReference type="InterPro" id="IPR050682">
    <property type="entry name" value="ModA/WtpA"/>
</dbReference>
<dbReference type="PANTHER" id="PTHR30632">
    <property type="entry name" value="MOLYBDATE-BINDING PERIPLASMIC PROTEIN"/>
    <property type="match status" value="1"/>
</dbReference>
<proteinExistence type="inferred from homology"/>
<keyword evidence="2 4" id="KW-0479">Metal-binding</keyword>
<dbReference type="AlphaFoldDB" id="A0A7C9L9J6"/>
<sequence length="268" mass="28320">MPHAPTVQRPRATRILALIGLSLSLLAPVPRMAAAESALIAVAANFAETAQSLAPAFNAETGHELTLTIGSTGKLYAQITKGAPFDALLAADQERPRRLLEEGYAIPGTRRTYATGQLVLWSPDPDRIGQNGEETLANGDFEHLAMANPDLAPYGLAAAQALDHMGLRDRLSDRIVMGQNIGQTFSMVATGNAALGLVAGSYAASPRNTAPGSVWPVPAAYHDPIRQDAVLLAVGADNAAARAFLDYLHSDAAREVIMRFGYGVEDPQ</sequence>
<evidence type="ECO:0000256" key="1">
    <source>
        <dbReference type="ARBA" id="ARBA00009175"/>
    </source>
</evidence>
<organism evidence="6 7">
    <name type="scientific">Sediminimonas qiaohouensis</name>
    <dbReference type="NCBI Taxonomy" id="552061"/>
    <lineage>
        <taxon>Bacteria</taxon>
        <taxon>Pseudomonadati</taxon>
        <taxon>Pseudomonadota</taxon>
        <taxon>Alphaproteobacteria</taxon>
        <taxon>Rhodobacterales</taxon>
        <taxon>Roseobacteraceae</taxon>
        <taxon>Sediminimonas</taxon>
    </lineage>
</organism>
<dbReference type="GO" id="GO:0015689">
    <property type="term" value="P:molybdate ion transport"/>
    <property type="evidence" value="ECO:0007669"/>
    <property type="project" value="InterPro"/>
</dbReference>
<dbReference type="PIRSF" id="PIRSF004846">
    <property type="entry name" value="ModA"/>
    <property type="match status" value="1"/>
</dbReference>
<evidence type="ECO:0000256" key="4">
    <source>
        <dbReference type="PIRSR" id="PIRSR004846-1"/>
    </source>
</evidence>
<name>A0A7C9L9J6_9RHOB</name>
<feature type="binding site" evidence="4">
    <location>
        <position position="72"/>
    </location>
    <ligand>
        <name>molybdate</name>
        <dbReference type="ChEBI" id="CHEBI:36264"/>
    </ligand>
</feature>
<keyword evidence="3 5" id="KW-0732">Signal</keyword>
<feature type="signal peptide" evidence="5">
    <location>
        <begin position="1"/>
        <end position="33"/>
    </location>
</feature>
<dbReference type="InterPro" id="IPR005950">
    <property type="entry name" value="ModA"/>
</dbReference>
<evidence type="ECO:0000256" key="5">
    <source>
        <dbReference type="SAM" id="SignalP"/>
    </source>
</evidence>
<dbReference type="PANTHER" id="PTHR30632:SF14">
    <property type="entry name" value="TUNGSTATE_MOLYBDATE_CHROMATE-BINDING PROTEIN MODA"/>
    <property type="match status" value="1"/>
</dbReference>
<dbReference type="SUPFAM" id="SSF53850">
    <property type="entry name" value="Periplasmic binding protein-like II"/>
    <property type="match status" value="1"/>
</dbReference>
<keyword evidence="4" id="KW-0500">Molybdenum</keyword>
<dbReference type="NCBIfam" id="TIGR01256">
    <property type="entry name" value="modA"/>
    <property type="match status" value="1"/>
</dbReference>
<gene>
    <name evidence="6" type="primary">modA</name>
    <name evidence="6" type="ORF">FH759_00610</name>
</gene>
<evidence type="ECO:0000256" key="3">
    <source>
        <dbReference type="ARBA" id="ARBA00022729"/>
    </source>
</evidence>
<dbReference type="CDD" id="cd13539">
    <property type="entry name" value="PBP2_AvModA"/>
    <property type="match status" value="1"/>
</dbReference>
<protein>
    <submittedName>
        <fullName evidence="6">Molybdate ABC transporter substrate-binding protein</fullName>
    </submittedName>
</protein>
<dbReference type="RefSeq" id="WP_273247618.1">
    <property type="nucleotide sequence ID" value="NZ_VENJ01000002.1"/>
</dbReference>
<evidence type="ECO:0000256" key="2">
    <source>
        <dbReference type="ARBA" id="ARBA00022723"/>
    </source>
</evidence>